<gene>
    <name evidence="1" type="ORF">SDC9_199973</name>
</gene>
<accession>A0A645IM33</accession>
<dbReference type="AlphaFoldDB" id="A0A645IM33"/>
<comment type="caution">
    <text evidence="1">The sequence shown here is derived from an EMBL/GenBank/DDBJ whole genome shotgun (WGS) entry which is preliminary data.</text>
</comment>
<sequence length="62" mass="7101">MEIETASFHVEGSSLLWDELFAYRGLDEMDLRNFYMVAEYAACLKRFGMLEGALTDGVRSED</sequence>
<name>A0A645IM33_9ZZZZ</name>
<evidence type="ECO:0000313" key="1">
    <source>
        <dbReference type="EMBL" id="MPN52317.1"/>
    </source>
</evidence>
<reference evidence="1" key="1">
    <citation type="submission" date="2019-08" db="EMBL/GenBank/DDBJ databases">
        <authorList>
            <person name="Kucharzyk K."/>
            <person name="Murdoch R.W."/>
            <person name="Higgins S."/>
            <person name="Loffler F."/>
        </authorList>
    </citation>
    <scope>NUCLEOTIDE SEQUENCE</scope>
</reference>
<dbReference type="EMBL" id="VSSQ01118305">
    <property type="protein sequence ID" value="MPN52317.1"/>
    <property type="molecule type" value="Genomic_DNA"/>
</dbReference>
<proteinExistence type="predicted"/>
<protein>
    <submittedName>
        <fullName evidence="1">Uncharacterized protein</fullName>
    </submittedName>
</protein>
<organism evidence="1">
    <name type="scientific">bioreactor metagenome</name>
    <dbReference type="NCBI Taxonomy" id="1076179"/>
    <lineage>
        <taxon>unclassified sequences</taxon>
        <taxon>metagenomes</taxon>
        <taxon>ecological metagenomes</taxon>
    </lineage>
</organism>